<comment type="caution">
    <text evidence="2">The sequence shown here is derived from an EMBL/GenBank/DDBJ whole genome shotgun (WGS) entry which is preliminary data.</text>
</comment>
<evidence type="ECO:0000313" key="2">
    <source>
        <dbReference type="EMBL" id="KAF9814190.1"/>
    </source>
</evidence>
<protein>
    <submittedName>
        <fullName evidence="2">Uncharacterized protein</fullName>
    </submittedName>
</protein>
<organism evidence="2 3">
    <name type="scientific">Rhodonia placenta</name>
    <dbReference type="NCBI Taxonomy" id="104341"/>
    <lineage>
        <taxon>Eukaryota</taxon>
        <taxon>Fungi</taxon>
        <taxon>Dikarya</taxon>
        <taxon>Basidiomycota</taxon>
        <taxon>Agaricomycotina</taxon>
        <taxon>Agaricomycetes</taxon>
        <taxon>Polyporales</taxon>
        <taxon>Adustoporiaceae</taxon>
        <taxon>Rhodonia</taxon>
    </lineage>
</organism>
<evidence type="ECO:0000256" key="1">
    <source>
        <dbReference type="SAM" id="MobiDB-lite"/>
    </source>
</evidence>
<evidence type="ECO:0000313" key="3">
    <source>
        <dbReference type="Proteomes" id="UP000639403"/>
    </source>
</evidence>
<sequence length="93" mass="10409">METAPRTYMCAARREAHDATSLQAHLEACFSNSNDRGGRRSGTQRGQGSCVHRSMCPRCLSHRRPASSASRRLDMTRREGELTRGRSLVAYLI</sequence>
<accession>A0A8H7P2T4</accession>
<dbReference type="EMBL" id="JADOXO010000092">
    <property type="protein sequence ID" value="KAF9814190.1"/>
    <property type="molecule type" value="Genomic_DNA"/>
</dbReference>
<feature type="region of interest" description="Disordered" evidence="1">
    <location>
        <begin position="32"/>
        <end position="51"/>
    </location>
</feature>
<name>A0A8H7P2T4_9APHY</name>
<dbReference type="AlphaFoldDB" id="A0A8H7P2T4"/>
<gene>
    <name evidence="2" type="ORF">IEO21_05259</name>
</gene>
<reference evidence="2" key="2">
    <citation type="journal article" name="Front. Microbiol.">
        <title>Degradative Capacity of Two Strains of Rhodonia placenta: From Phenotype to Genotype.</title>
        <authorList>
            <person name="Kolle M."/>
            <person name="Horta M.A.C."/>
            <person name="Nowrousian M."/>
            <person name="Ohm R.A."/>
            <person name="Benz J.P."/>
            <person name="Pilgard A."/>
        </authorList>
    </citation>
    <scope>NUCLEOTIDE SEQUENCE</scope>
    <source>
        <strain evidence="2">FPRL280</strain>
    </source>
</reference>
<dbReference type="Proteomes" id="UP000639403">
    <property type="component" value="Unassembled WGS sequence"/>
</dbReference>
<proteinExistence type="predicted"/>
<reference evidence="2" key="1">
    <citation type="submission" date="2020-11" db="EMBL/GenBank/DDBJ databases">
        <authorList>
            <person name="Koelle M."/>
            <person name="Horta M.A.C."/>
            <person name="Nowrousian M."/>
            <person name="Ohm R.A."/>
            <person name="Benz P."/>
            <person name="Pilgard A."/>
        </authorList>
    </citation>
    <scope>NUCLEOTIDE SEQUENCE</scope>
    <source>
        <strain evidence="2">FPRL280</strain>
    </source>
</reference>